<dbReference type="GO" id="GO:0003677">
    <property type="term" value="F:DNA binding"/>
    <property type="evidence" value="ECO:0007669"/>
    <property type="project" value="UniProtKB-KW"/>
</dbReference>
<gene>
    <name evidence="4" type="ORF">TW71_11995</name>
</gene>
<evidence type="ECO:0000259" key="2">
    <source>
        <dbReference type="Pfam" id="PF00496"/>
    </source>
</evidence>
<accession>A0A837G8F5</accession>
<organism evidence="4">
    <name type="scientific">Vibrio coralliilyticus</name>
    <dbReference type="NCBI Taxonomy" id="190893"/>
    <lineage>
        <taxon>Bacteria</taxon>
        <taxon>Pseudomonadati</taxon>
        <taxon>Pseudomonadota</taxon>
        <taxon>Gammaproteobacteria</taxon>
        <taxon>Vibrionales</taxon>
        <taxon>Vibrionaceae</taxon>
        <taxon>Vibrio</taxon>
    </lineage>
</organism>
<dbReference type="Pfam" id="PF00496">
    <property type="entry name" value="SBP_bac_5"/>
    <property type="match status" value="1"/>
</dbReference>
<dbReference type="Pfam" id="PF12793">
    <property type="entry name" value="SgrR_N"/>
    <property type="match status" value="1"/>
</dbReference>
<keyword evidence="1" id="KW-0238">DNA-binding</keyword>
<sequence length="552" mass="62663">MNDVSLRRLQQLLIKYEAGKTYHLSIDELEIALSTSRRNTSNILRSLSDIGWISWLPSKGRGKLSQFKILHNLQGALEQIFYKELEQGRFSCISRLMELYGHLAVKAMAEATATRASANERCDSLLITEYPWVDTLEPAKTYRIAEMQVIRSIYSTLLVQDESGRIQAGLAHCWKVEGRFIHLWLRQGIVCHDGENLEATDVAECLNKLKITDGPVKYLFEQVVEIRILGAGQVTIELQQPNALFLHVLCLVHASIYRLKSAYFSSGLSTYIGSGPFYLKDWDRERLVLKRHRNYYAQSALLDKITLSSSSELSDFSISFNKDGDCEESTINALSYLAINTRPDAGISRSNLHQLVEYLRRCRAKLDSETVVNDVGFAPCFDSVSDDAPPHLIGHLVLTMPRLTIPCLQKIAGWIKSTILETGLTLEILELEDISNPSSVSGHADILFIEEVIEQPEEFGLYDWLLASSGLKFIYDQTEMDVHYEQVKHAMSDILYVYSLRKIEQALYDNNLLLPLFHGKEKISRSLEVHGVETNKSGLSEFYKLWVDKGKQ</sequence>
<dbReference type="PANTHER" id="PTHR30290">
    <property type="entry name" value="PERIPLASMIC BINDING COMPONENT OF ABC TRANSPORTER"/>
    <property type="match status" value="1"/>
</dbReference>
<comment type="caution">
    <text evidence="4">The sequence shown here is derived from an EMBL/GenBank/DDBJ whole genome shotgun (WGS) entry which is preliminary data.</text>
</comment>
<feature type="domain" description="Transcriptional regulator SgrR N-terminal HTH" evidence="3">
    <location>
        <begin position="12"/>
        <end position="110"/>
    </location>
</feature>
<dbReference type="InterPro" id="IPR000914">
    <property type="entry name" value="SBP_5_dom"/>
</dbReference>
<dbReference type="InterPro" id="IPR025370">
    <property type="entry name" value="SgrR_HTH_N"/>
</dbReference>
<dbReference type="GO" id="GO:0015833">
    <property type="term" value="P:peptide transport"/>
    <property type="evidence" value="ECO:0007669"/>
    <property type="project" value="TreeGrafter"/>
</dbReference>
<evidence type="ECO:0000259" key="3">
    <source>
        <dbReference type="Pfam" id="PF12793"/>
    </source>
</evidence>
<proteinExistence type="predicted"/>
<dbReference type="InterPro" id="IPR039424">
    <property type="entry name" value="SBP_5"/>
</dbReference>
<protein>
    <submittedName>
        <fullName evidence="4">ABC transporter substrate-binding protein</fullName>
    </submittedName>
</protein>
<reference evidence="4" key="1">
    <citation type="journal article" date="2015" name="BMC Genomics">
        <title>Genome mining reveals unlocked bioactive potential of marine Gram-negative bacteria.</title>
        <authorList>
            <person name="Machado H."/>
            <person name="Sonnenschein E.C."/>
            <person name="Melchiorsen J."/>
            <person name="Gram L."/>
        </authorList>
    </citation>
    <scope>NUCLEOTIDE SEQUENCE</scope>
    <source>
        <strain evidence="4">S2052</strain>
    </source>
</reference>
<evidence type="ECO:0000313" key="4">
    <source>
        <dbReference type="EMBL" id="KJY72884.1"/>
    </source>
</evidence>
<dbReference type="PANTHER" id="PTHR30290:SF72">
    <property type="entry name" value="HTH-TYPE TRANSCRIPTIONAL REGULATOR SGRR"/>
    <property type="match status" value="1"/>
</dbReference>
<dbReference type="AlphaFoldDB" id="A0A837G8F5"/>
<dbReference type="GO" id="GO:1904680">
    <property type="term" value="F:peptide transmembrane transporter activity"/>
    <property type="evidence" value="ECO:0007669"/>
    <property type="project" value="TreeGrafter"/>
</dbReference>
<dbReference type="Gene3D" id="3.40.190.10">
    <property type="entry name" value="Periplasmic binding protein-like II"/>
    <property type="match status" value="1"/>
</dbReference>
<dbReference type="SUPFAM" id="SSF53850">
    <property type="entry name" value="Periplasmic binding protein-like II"/>
    <property type="match status" value="1"/>
</dbReference>
<evidence type="ECO:0000256" key="1">
    <source>
        <dbReference type="ARBA" id="ARBA00023125"/>
    </source>
</evidence>
<dbReference type="EMBL" id="JXXR01000012">
    <property type="protein sequence ID" value="KJY72884.1"/>
    <property type="molecule type" value="Genomic_DNA"/>
</dbReference>
<name>A0A837G8F5_9VIBR</name>
<dbReference type="RefSeq" id="WP_045986052.1">
    <property type="nucleotide sequence ID" value="NZ_CP063052.1"/>
</dbReference>
<feature type="domain" description="Solute-binding protein family 5" evidence="2">
    <location>
        <begin position="169"/>
        <end position="326"/>
    </location>
</feature>